<gene>
    <name evidence="1" type="ORF">HannXRQ_Chr17g0562271</name>
</gene>
<dbReference type="InParanoid" id="A0A251RT57"/>
<keyword evidence="2" id="KW-1185">Reference proteome</keyword>
<dbReference type="EMBL" id="CM007906">
    <property type="protein sequence ID" value="OTF87477.1"/>
    <property type="molecule type" value="Genomic_DNA"/>
</dbReference>
<sequence>MNMNLFIFHRIAEMFYNTGHHHDSSSSNSSSHNIFGSNASKRITQSWSNQVQTNSSGAILIWKW</sequence>
<proteinExistence type="predicted"/>
<reference evidence="2" key="1">
    <citation type="journal article" date="2017" name="Nature">
        <title>The sunflower genome provides insights into oil metabolism, flowering and Asterid evolution.</title>
        <authorList>
            <person name="Badouin H."/>
            <person name="Gouzy J."/>
            <person name="Grassa C.J."/>
            <person name="Murat F."/>
            <person name="Staton S.E."/>
            <person name="Cottret L."/>
            <person name="Lelandais-Briere C."/>
            <person name="Owens G.L."/>
            <person name="Carrere S."/>
            <person name="Mayjonade B."/>
            <person name="Legrand L."/>
            <person name="Gill N."/>
            <person name="Kane N.C."/>
            <person name="Bowers J.E."/>
            <person name="Hubner S."/>
            <person name="Bellec A."/>
            <person name="Berard A."/>
            <person name="Berges H."/>
            <person name="Blanchet N."/>
            <person name="Boniface M.C."/>
            <person name="Brunel D."/>
            <person name="Catrice O."/>
            <person name="Chaidir N."/>
            <person name="Claudel C."/>
            <person name="Donnadieu C."/>
            <person name="Faraut T."/>
            <person name="Fievet G."/>
            <person name="Helmstetter N."/>
            <person name="King M."/>
            <person name="Knapp S.J."/>
            <person name="Lai Z."/>
            <person name="Le Paslier M.C."/>
            <person name="Lippi Y."/>
            <person name="Lorenzon L."/>
            <person name="Mandel J.R."/>
            <person name="Marage G."/>
            <person name="Marchand G."/>
            <person name="Marquand E."/>
            <person name="Bret-Mestries E."/>
            <person name="Morien E."/>
            <person name="Nambeesan S."/>
            <person name="Nguyen T."/>
            <person name="Pegot-Espagnet P."/>
            <person name="Pouilly N."/>
            <person name="Raftis F."/>
            <person name="Sallet E."/>
            <person name="Schiex T."/>
            <person name="Thomas J."/>
            <person name="Vandecasteele C."/>
            <person name="Vares D."/>
            <person name="Vear F."/>
            <person name="Vautrin S."/>
            <person name="Crespi M."/>
            <person name="Mangin B."/>
            <person name="Burke J.M."/>
            <person name="Salse J."/>
            <person name="Munos S."/>
            <person name="Vincourt P."/>
            <person name="Rieseberg L.H."/>
            <person name="Langlade N.B."/>
        </authorList>
    </citation>
    <scope>NUCLEOTIDE SEQUENCE [LARGE SCALE GENOMIC DNA]</scope>
    <source>
        <strain evidence="2">cv. SF193</strain>
    </source>
</reference>
<evidence type="ECO:0000313" key="2">
    <source>
        <dbReference type="Proteomes" id="UP000215914"/>
    </source>
</evidence>
<dbReference type="Proteomes" id="UP000215914">
    <property type="component" value="Chromosome 17"/>
</dbReference>
<evidence type="ECO:0000313" key="1">
    <source>
        <dbReference type="EMBL" id="OTF87477.1"/>
    </source>
</evidence>
<organism evidence="1 2">
    <name type="scientific">Helianthus annuus</name>
    <name type="common">Common sunflower</name>
    <dbReference type="NCBI Taxonomy" id="4232"/>
    <lineage>
        <taxon>Eukaryota</taxon>
        <taxon>Viridiplantae</taxon>
        <taxon>Streptophyta</taxon>
        <taxon>Embryophyta</taxon>
        <taxon>Tracheophyta</taxon>
        <taxon>Spermatophyta</taxon>
        <taxon>Magnoliopsida</taxon>
        <taxon>eudicotyledons</taxon>
        <taxon>Gunneridae</taxon>
        <taxon>Pentapetalae</taxon>
        <taxon>asterids</taxon>
        <taxon>campanulids</taxon>
        <taxon>Asterales</taxon>
        <taxon>Asteraceae</taxon>
        <taxon>Asteroideae</taxon>
        <taxon>Heliantheae alliance</taxon>
        <taxon>Heliantheae</taxon>
        <taxon>Helianthus</taxon>
    </lineage>
</organism>
<accession>A0A251RT57</accession>
<name>A0A251RT57_HELAN</name>
<protein>
    <submittedName>
        <fullName evidence="1">Uncharacterized protein</fullName>
    </submittedName>
</protein>
<dbReference type="AlphaFoldDB" id="A0A251RT57"/>